<dbReference type="EMBL" id="CP147407">
    <property type="protein sequence ID" value="WXB95718.1"/>
    <property type="molecule type" value="Genomic_DNA"/>
</dbReference>
<dbReference type="SUPFAM" id="SSF50998">
    <property type="entry name" value="Quinoprotein alcohol dehydrogenase-like"/>
    <property type="match status" value="1"/>
</dbReference>
<dbReference type="RefSeq" id="WP_338777331.1">
    <property type="nucleotide sequence ID" value="NZ_CP147407.1"/>
</dbReference>
<reference evidence="1 2" key="1">
    <citation type="submission" date="2024-02" db="EMBL/GenBank/DDBJ databases">
        <title>Seven novel Bacillus-like species.</title>
        <authorList>
            <person name="Liu G."/>
        </authorList>
    </citation>
    <scope>NUCLEOTIDE SEQUENCE [LARGE SCALE GENOMIC DNA]</scope>
    <source>
        <strain evidence="1 2">FJAT-52054</strain>
    </source>
</reference>
<gene>
    <name evidence="1" type="ORF">WCV65_14250</name>
</gene>
<sequence>MGEERIVIAAKGFILITNPKTGKTQQLQLDNREYPYVSFATSAGLFCSGAGPDFYCLNPFSGKWVFKGRVQDEAAVFAITEGCNGFIYFVSYPNLLVREFNPAKPKLRTLPSLHAESGYAGTMASGNDGWIYAGIGTEIPSISAFHPKTGKQTSISQHTDGIGTGYVRKGNDGRVYAQYKSAALRSCDPSEPWIELSGGNVLRPTVEPLEGHEYWGAGFHTCHGQLAGAEKLESFDLTEKKLKLTNKIIQVSYETPGAELSTLTAGPDGKLYGTSMHPLMLFRADQKGTELLGSLEQGGGGNICTYAVLNQDTMFGSAYAGGKVYEFSFNKPYAFNENPRLILKADAVHRPRASAIHPFEKQLIFSGFPGYGKRGGSVCVYDPATRELTTISPEALLPDQSTVSLAFDASGNLFGSTSVRTPGGAAELAESASLYKINWMAKKLDRMIVPFRYEKEIPHICVFGNAGLGMTQSSILFQFDCDSLASANVLDWLPYGQPVRGGCIQRGKEVFFLLEHAVVKADISSAAAVYLSVNERITSGGAIIGDSLYFCSGNTLLSLDLNGGEWSWETC</sequence>
<keyword evidence="2" id="KW-1185">Reference proteome</keyword>
<evidence type="ECO:0000313" key="2">
    <source>
        <dbReference type="Proteomes" id="UP001377337"/>
    </source>
</evidence>
<accession>A0ABZ2ND96</accession>
<dbReference type="InterPro" id="IPR011047">
    <property type="entry name" value="Quinoprotein_ADH-like_sf"/>
</dbReference>
<name>A0ABZ2ND96_9BACI</name>
<proteinExistence type="predicted"/>
<dbReference type="Proteomes" id="UP001377337">
    <property type="component" value="Chromosome"/>
</dbReference>
<evidence type="ECO:0000313" key="1">
    <source>
        <dbReference type="EMBL" id="WXB95718.1"/>
    </source>
</evidence>
<protein>
    <submittedName>
        <fullName evidence="1">Uncharacterized protein</fullName>
    </submittedName>
</protein>
<organism evidence="1 2">
    <name type="scientific">Metabacillus sediminis</name>
    <dbReference type="NCBI Taxonomy" id="3117746"/>
    <lineage>
        <taxon>Bacteria</taxon>
        <taxon>Bacillati</taxon>
        <taxon>Bacillota</taxon>
        <taxon>Bacilli</taxon>
        <taxon>Bacillales</taxon>
        <taxon>Bacillaceae</taxon>
        <taxon>Metabacillus</taxon>
    </lineage>
</organism>